<evidence type="ECO:0000256" key="1">
    <source>
        <dbReference type="SAM" id="MobiDB-lite"/>
    </source>
</evidence>
<feature type="compositionally biased region" description="Low complexity" evidence="1">
    <location>
        <begin position="1206"/>
        <end position="1227"/>
    </location>
</feature>
<feature type="compositionally biased region" description="Low complexity" evidence="1">
    <location>
        <begin position="1036"/>
        <end position="1052"/>
    </location>
</feature>
<feature type="compositionally biased region" description="Polar residues" evidence="1">
    <location>
        <begin position="36"/>
        <end position="55"/>
    </location>
</feature>
<feature type="compositionally biased region" description="Low complexity" evidence="1">
    <location>
        <begin position="960"/>
        <end position="969"/>
    </location>
</feature>
<feature type="compositionally biased region" description="Low complexity" evidence="1">
    <location>
        <begin position="758"/>
        <end position="767"/>
    </location>
</feature>
<feature type="compositionally biased region" description="Basic and acidic residues" evidence="1">
    <location>
        <begin position="102"/>
        <end position="116"/>
    </location>
</feature>
<sequence length="1251" mass="129022">MAAVSPPHSPPPARSSPSSPGSPYQHLADADHCFLPSSQHSTSPVLPSRTRSGSRTYDEAQADDRQHLARRRTRSRERAAAEDALVGRKSSSEHAAPGAYEHAGDEMSAHELRAEMETLMLLRRRSMSQPVADPDLPPTAPPTSAPPIKRPNLTLAIPTINEHPGGGPVSPTAPSPAETGTLVRRRSTVGGRLPSEHPLPSPPPVPSPALQFPHSSFSSPSSSSAESDELSSSPASFWLPASLHPELAPAEFKAFIREQTRPEALARRTSLSAGGGGPGSGAAGANHGGVGPGGAPTGRPTRRASLLRGEYKPRANDGVGDERREQPPPVPRIDEEHLVKRTTSDGAAAKQRRSRNTLNFEELTIKDLQRLEELAAKAEAEGNTEGEEEEGERLGRVLRRSLSLNPHRVAAAAAAAGTSFGGGTLASTAEEPAGTDAEGSEPSLDSHDGASVDDEEAPIIVFAPGQILRRNARTKIRKTSIGGTETTIGFSGGSRYGSGRRKGGRSSTGDTSVETGESGGTGGGGEGPLTASSEGGEAGEAGDSASPPSSDQQHIEVATLPVDDGPHVVVQQQHPPALPPKSEQAPLPTVVVDRPTVDASLPPPVPAPRPPYPSVDTPAPVVPPPGGAVEPTSPTSPTRNAISPASAEYDWATHHQPAPPPPPPPAPEPQYTVHPQHLPRQPFGEVPPPQAVPIPLPQQRKEPPAPSPPPPAPAPAPARSQSPKPAPKEKKSGWARLGLGRDDDKKRKGKGRDRSDDGASTTSASSHGSGGGGDKESSGGGGGSGFLSGIFGRSKRGGSAEHEPPAPPRAPSPPPEPRIPPPPPTASGVLLPNGRYANFYRLPIHVERAVYRLSHIKLANPRRPLYEQVLISNLMFWYLGLIQKPVAPPPAVAPVPIPGLPSPSPNPSPSLPNGLPASPSPHDASPASSSAAPSAPVAVGPPPSSPSQPHKRGGLSKPSRAAAGARPAAEMPMRTVSYEVQNQQLLVEEQRERYHQQHQQLGQGPPPGQGQGQYSAPPSSQQQGYAAPGSSGGGSSSRSSPSRSLFAPPLSSTSAATGPDPAQQQRSPERASAPAALYAGGAADDDDDRPLALAQHAQQQPQPYSTRESFPPTRGAVQVPPASSSARPGFEVTSRRVSGGSITSAEHAYGGGYDDGGVIAHHDPALLASSSAAKHERRASAMSDRSFDAGEIYDAYAPGSPGLVSGPGASSLFGPPPSSSSGAPAVALETPPGAVLGAVAPRGSSLRALSR</sequence>
<feature type="compositionally biased region" description="Low complexity" evidence="1">
    <location>
        <begin position="1070"/>
        <end position="1082"/>
    </location>
</feature>
<feature type="compositionally biased region" description="Gly residues" evidence="1">
    <location>
        <begin position="768"/>
        <end position="786"/>
    </location>
</feature>
<proteinExistence type="predicted"/>
<dbReference type="STRING" id="578459.A0A194S0K7"/>
<feature type="compositionally biased region" description="Basic and acidic residues" evidence="1">
    <location>
        <begin position="56"/>
        <end position="67"/>
    </location>
</feature>
<dbReference type="PANTHER" id="PTHR28089:SF1">
    <property type="entry name" value="PROTEIN ZDS1-RELATED"/>
    <property type="match status" value="1"/>
</dbReference>
<reference evidence="3 4" key="1">
    <citation type="journal article" date="2015" name="Front. Microbiol.">
        <title>Genome sequence of the plant growth promoting endophytic yeast Rhodotorula graminis WP1.</title>
        <authorList>
            <person name="Firrincieli A."/>
            <person name="Otillar R."/>
            <person name="Salamov A."/>
            <person name="Schmutz J."/>
            <person name="Khan Z."/>
            <person name="Redman R.S."/>
            <person name="Fleck N.D."/>
            <person name="Lindquist E."/>
            <person name="Grigoriev I.V."/>
            <person name="Doty S.L."/>
        </authorList>
    </citation>
    <scope>NUCLEOTIDE SEQUENCE [LARGE SCALE GENOMIC DNA]</scope>
    <source>
        <strain evidence="3 4">WP1</strain>
    </source>
</reference>
<feature type="compositionally biased region" description="Gly residues" evidence="1">
    <location>
        <begin position="273"/>
        <end position="296"/>
    </location>
</feature>
<feature type="compositionally biased region" description="Pro residues" evidence="1">
    <location>
        <begin position="197"/>
        <end position="207"/>
    </location>
</feature>
<dbReference type="GO" id="GO:0005737">
    <property type="term" value="C:cytoplasm"/>
    <property type="evidence" value="ECO:0007669"/>
    <property type="project" value="TreeGrafter"/>
</dbReference>
<evidence type="ECO:0000259" key="2">
    <source>
        <dbReference type="SMART" id="SM01327"/>
    </source>
</evidence>
<feature type="compositionally biased region" description="Low complexity" evidence="1">
    <location>
        <begin position="911"/>
        <end position="938"/>
    </location>
</feature>
<gene>
    <name evidence="3" type="ORF">RHOBADRAFT_54003</name>
</gene>
<feature type="compositionally biased region" description="Low complexity" evidence="1">
    <location>
        <begin position="1012"/>
        <end position="1029"/>
    </location>
</feature>
<feature type="region of interest" description="Disordered" evidence="1">
    <location>
        <begin position="1"/>
        <end position="236"/>
    </location>
</feature>
<feature type="region of interest" description="Disordered" evidence="1">
    <location>
        <begin position="259"/>
        <end position="365"/>
    </location>
</feature>
<dbReference type="RefSeq" id="XP_018270191.1">
    <property type="nucleotide sequence ID" value="XM_018417103.1"/>
</dbReference>
<feature type="compositionally biased region" description="Low complexity" evidence="1">
    <location>
        <begin position="408"/>
        <end position="418"/>
    </location>
</feature>
<feature type="compositionally biased region" description="Pro residues" evidence="1">
    <location>
        <begin position="685"/>
        <end position="696"/>
    </location>
</feature>
<feature type="compositionally biased region" description="Pro residues" evidence="1">
    <location>
        <begin position="805"/>
        <end position="825"/>
    </location>
</feature>
<dbReference type="Proteomes" id="UP000053890">
    <property type="component" value="Unassembled WGS sequence"/>
</dbReference>
<dbReference type="EMBL" id="KQ474080">
    <property type="protein sequence ID" value="KPV74142.1"/>
    <property type="molecule type" value="Genomic_DNA"/>
</dbReference>
<feature type="compositionally biased region" description="Pro residues" evidence="1">
    <location>
        <begin position="704"/>
        <end position="716"/>
    </location>
</feature>
<feature type="compositionally biased region" description="Pro residues" evidence="1">
    <location>
        <begin position="601"/>
        <end position="613"/>
    </location>
</feature>
<protein>
    <recommendedName>
        <fullName evidence="2">Protein Zds1 C-terminal domain-containing protein</fullName>
    </recommendedName>
</protein>
<dbReference type="SMART" id="SM01327">
    <property type="entry name" value="Zds_C"/>
    <property type="match status" value="1"/>
</dbReference>
<feature type="domain" description="Protein Zds1 C-terminal" evidence="2">
    <location>
        <begin position="831"/>
        <end position="883"/>
    </location>
</feature>
<dbReference type="OMA" id="WERDWIR"/>
<feature type="region of interest" description="Disordered" evidence="1">
    <location>
        <begin position="903"/>
        <end position="1138"/>
    </location>
</feature>
<dbReference type="InterPro" id="IPR040206">
    <property type="entry name" value="Zds1/2"/>
</dbReference>
<organism evidence="3 4">
    <name type="scientific">Rhodotorula graminis (strain WP1)</name>
    <dbReference type="NCBI Taxonomy" id="578459"/>
    <lineage>
        <taxon>Eukaryota</taxon>
        <taxon>Fungi</taxon>
        <taxon>Dikarya</taxon>
        <taxon>Basidiomycota</taxon>
        <taxon>Pucciniomycotina</taxon>
        <taxon>Microbotryomycetes</taxon>
        <taxon>Sporidiobolales</taxon>
        <taxon>Sporidiobolaceae</taxon>
        <taxon>Rhodotorula</taxon>
    </lineage>
</organism>
<dbReference type="GO" id="GO:0030010">
    <property type="term" value="P:establishment of cell polarity"/>
    <property type="evidence" value="ECO:0007669"/>
    <property type="project" value="TreeGrafter"/>
</dbReference>
<feature type="compositionally biased region" description="Low complexity" evidence="1">
    <location>
        <begin position="1091"/>
        <end position="1103"/>
    </location>
</feature>
<dbReference type="Pfam" id="PF08632">
    <property type="entry name" value="Zds_C"/>
    <property type="match status" value="1"/>
</dbReference>
<name>A0A194S0K7_RHOGW</name>
<feature type="compositionally biased region" description="Basic and acidic residues" evidence="1">
    <location>
        <begin position="309"/>
        <end position="343"/>
    </location>
</feature>
<dbReference type="InterPro" id="IPR013941">
    <property type="entry name" value="ZDS1_C"/>
</dbReference>
<feature type="compositionally biased region" description="Gly residues" evidence="1">
    <location>
        <begin position="517"/>
        <end position="527"/>
    </location>
</feature>
<feature type="compositionally biased region" description="Low complexity" evidence="1">
    <location>
        <begin position="505"/>
        <end position="516"/>
    </location>
</feature>
<dbReference type="PRINTS" id="PR01217">
    <property type="entry name" value="PRICHEXTENSN"/>
</dbReference>
<feature type="compositionally biased region" description="Basic and acidic residues" evidence="1">
    <location>
        <begin position="739"/>
        <end position="757"/>
    </location>
</feature>
<dbReference type="AlphaFoldDB" id="A0A194S0K7"/>
<feature type="compositionally biased region" description="Pro residues" evidence="1">
    <location>
        <begin position="657"/>
        <end position="668"/>
    </location>
</feature>
<keyword evidence="4" id="KW-1185">Reference proteome</keyword>
<feature type="compositionally biased region" description="Low complexity" evidence="1">
    <location>
        <begin position="208"/>
        <end position="236"/>
    </location>
</feature>
<dbReference type="GeneID" id="28977551"/>
<feature type="region of interest" description="Disordered" evidence="1">
    <location>
        <begin position="1205"/>
        <end position="1228"/>
    </location>
</feature>
<evidence type="ECO:0000313" key="4">
    <source>
        <dbReference type="Proteomes" id="UP000053890"/>
    </source>
</evidence>
<dbReference type="OrthoDB" id="5589766at2759"/>
<feature type="compositionally biased region" description="Polar residues" evidence="1">
    <location>
        <begin position="632"/>
        <end position="643"/>
    </location>
</feature>
<feature type="region of interest" description="Disordered" evidence="1">
    <location>
        <begin position="408"/>
        <end position="829"/>
    </location>
</feature>
<evidence type="ECO:0000313" key="3">
    <source>
        <dbReference type="EMBL" id="KPV74142.1"/>
    </source>
</evidence>
<dbReference type="PANTHER" id="PTHR28089">
    <property type="entry name" value="PROTEIN ZDS1-RELATED"/>
    <property type="match status" value="1"/>
</dbReference>
<feature type="compositionally biased region" description="Pro residues" evidence="1">
    <location>
        <begin position="135"/>
        <end position="149"/>
    </location>
</feature>
<accession>A0A194S0K7</accession>
<dbReference type="GO" id="GO:0010971">
    <property type="term" value="P:positive regulation of G2/M transition of mitotic cell cycle"/>
    <property type="evidence" value="ECO:0007669"/>
    <property type="project" value="TreeGrafter"/>
</dbReference>
<feature type="compositionally biased region" description="Low complexity" evidence="1">
    <location>
        <begin position="531"/>
        <end position="546"/>
    </location>
</feature>